<proteinExistence type="predicted"/>
<evidence type="ECO:0000313" key="1">
    <source>
        <dbReference type="EMBL" id="GAG91353.1"/>
    </source>
</evidence>
<reference evidence="1" key="1">
    <citation type="journal article" date="2014" name="Front. Microbiol.">
        <title>High frequency of phylogenetically diverse reductive dehalogenase-homologous genes in deep subseafloor sedimentary metagenomes.</title>
        <authorList>
            <person name="Kawai M."/>
            <person name="Futagami T."/>
            <person name="Toyoda A."/>
            <person name="Takaki Y."/>
            <person name="Nishi S."/>
            <person name="Hori S."/>
            <person name="Arai W."/>
            <person name="Tsubouchi T."/>
            <person name="Morono Y."/>
            <person name="Uchiyama I."/>
            <person name="Ito T."/>
            <person name="Fujiyama A."/>
            <person name="Inagaki F."/>
            <person name="Takami H."/>
        </authorList>
    </citation>
    <scope>NUCLEOTIDE SEQUENCE</scope>
    <source>
        <strain evidence="1">Expedition CK06-06</strain>
    </source>
</reference>
<evidence type="ECO:0008006" key="2">
    <source>
        <dbReference type="Google" id="ProtNLM"/>
    </source>
</evidence>
<dbReference type="EMBL" id="BART01028594">
    <property type="protein sequence ID" value="GAG91353.1"/>
    <property type="molecule type" value="Genomic_DNA"/>
</dbReference>
<protein>
    <recommendedName>
        <fullName evidence="2">Roadblock/LAMTOR2 domain-containing protein</fullName>
    </recommendedName>
</protein>
<sequence length="138" mass="14823">VSTKPKDSIPPSSMNEILKDLLKLDLHIEASAIIKKNGTILASALSSRISDSLFATIAANLSMIGNDIIKGLSAGTLQNISIRGSEGILDLAPISFKKLPGDDMILMIFSHPKLKAGIIHFAVSMVKKRVKQYLGLLK</sequence>
<organism evidence="1">
    <name type="scientific">marine sediment metagenome</name>
    <dbReference type="NCBI Taxonomy" id="412755"/>
    <lineage>
        <taxon>unclassified sequences</taxon>
        <taxon>metagenomes</taxon>
        <taxon>ecological metagenomes</taxon>
    </lineage>
</organism>
<feature type="non-terminal residue" evidence="1">
    <location>
        <position position="1"/>
    </location>
</feature>
<dbReference type="AlphaFoldDB" id="X1C4M1"/>
<gene>
    <name evidence="1" type="ORF">S01H4_50369</name>
</gene>
<dbReference type="Gene3D" id="3.30.450.30">
    <property type="entry name" value="Dynein light chain 2a, cytoplasmic"/>
    <property type="match status" value="1"/>
</dbReference>
<dbReference type="SUPFAM" id="SSF103196">
    <property type="entry name" value="Roadblock/LC7 domain"/>
    <property type="match status" value="1"/>
</dbReference>
<comment type="caution">
    <text evidence="1">The sequence shown here is derived from an EMBL/GenBank/DDBJ whole genome shotgun (WGS) entry which is preliminary data.</text>
</comment>
<accession>X1C4M1</accession>
<name>X1C4M1_9ZZZZ</name>